<reference evidence="3 4" key="1">
    <citation type="submission" date="2019-02" db="EMBL/GenBank/DDBJ databases">
        <authorList>
            <person name="Li Y."/>
        </authorList>
    </citation>
    <scope>NUCLEOTIDE SEQUENCE [LARGE SCALE GENOMIC DNA]</scope>
    <source>
        <strain evidence="3 4">3-7</strain>
    </source>
</reference>
<feature type="region of interest" description="Disordered" evidence="1">
    <location>
        <begin position="87"/>
        <end position="112"/>
    </location>
</feature>
<evidence type="ECO:0000256" key="1">
    <source>
        <dbReference type="SAM" id="MobiDB-lite"/>
    </source>
</evidence>
<feature type="compositionally biased region" description="Basic residues" evidence="1">
    <location>
        <begin position="87"/>
        <end position="99"/>
    </location>
</feature>
<sequence>MSDPVDSVAAAQERARLAKMRLEGSVAALRERVDPRSIARKAADGLREQGEAAAGAALRNPGIVAGALAAAGLLIARRPVLALFRRRHKDTKAASKHSITHTAREGTKGKPQ</sequence>
<dbReference type="EMBL" id="SGIS01000002">
    <property type="protein sequence ID" value="RZF66126.1"/>
    <property type="molecule type" value="Genomic_DNA"/>
</dbReference>
<protein>
    <recommendedName>
        <fullName evidence="5">DUF3618 domain-containing protein</fullName>
    </recommendedName>
</protein>
<dbReference type="OrthoDB" id="7580602at2"/>
<organism evidence="3 4">
    <name type="scientific">Sphingomonas populi</name>
    <dbReference type="NCBI Taxonomy" id="2484750"/>
    <lineage>
        <taxon>Bacteria</taxon>
        <taxon>Pseudomonadati</taxon>
        <taxon>Pseudomonadota</taxon>
        <taxon>Alphaproteobacteria</taxon>
        <taxon>Sphingomonadales</taxon>
        <taxon>Sphingomonadaceae</taxon>
        <taxon>Sphingomonas</taxon>
    </lineage>
</organism>
<keyword evidence="4" id="KW-1185">Reference proteome</keyword>
<keyword evidence="2" id="KW-0472">Membrane</keyword>
<keyword evidence="2" id="KW-0812">Transmembrane</keyword>
<accession>A0A4Q6Y9K2</accession>
<feature type="transmembrane region" description="Helical" evidence="2">
    <location>
        <begin position="63"/>
        <end position="84"/>
    </location>
</feature>
<evidence type="ECO:0000256" key="2">
    <source>
        <dbReference type="SAM" id="Phobius"/>
    </source>
</evidence>
<dbReference type="AlphaFoldDB" id="A0A4Q6Y9K2"/>
<proteinExistence type="predicted"/>
<dbReference type="Proteomes" id="UP000292085">
    <property type="component" value="Unassembled WGS sequence"/>
</dbReference>
<feature type="compositionally biased region" description="Basic and acidic residues" evidence="1">
    <location>
        <begin position="102"/>
        <end position="112"/>
    </location>
</feature>
<evidence type="ECO:0000313" key="3">
    <source>
        <dbReference type="EMBL" id="RZF66126.1"/>
    </source>
</evidence>
<comment type="caution">
    <text evidence="3">The sequence shown here is derived from an EMBL/GenBank/DDBJ whole genome shotgun (WGS) entry which is preliminary data.</text>
</comment>
<keyword evidence="2" id="KW-1133">Transmembrane helix</keyword>
<dbReference type="RefSeq" id="WP_130154974.1">
    <property type="nucleotide sequence ID" value="NZ_SGIS01000002.1"/>
</dbReference>
<name>A0A4Q6Y9K2_9SPHN</name>
<evidence type="ECO:0008006" key="5">
    <source>
        <dbReference type="Google" id="ProtNLM"/>
    </source>
</evidence>
<evidence type="ECO:0000313" key="4">
    <source>
        <dbReference type="Proteomes" id="UP000292085"/>
    </source>
</evidence>
<gene>
    <name evidence="3" type="ORF">EWE75_01700</name>
</gene>